<organism evidence="1 2">
    <name type="scientific">Mesonia mobilis</name>
    <dbReference type="NCBI Taxonomy" id="369791"/>
    <lineage>
        <taxon>Bacteria</taxon>
        <taxon>Pseudomonadati</taxon>
        <taxon>Bacteroidota</taxon>
        <taxon>Flavobacteriia</taxon>
        <taxon>Flavobacteriales</taxon>
        <taxon>Flavobacteriaceae</taxon>
        <taxon>Mesonia</taxon>
    </lineage>
</organism>
<evidence type="ECO:0000313" key="1">
    <source>
        <dbReference type="EMBL" id="GGZ63326.1"/>
    </source>
</evidence>
<gene>
    <name evidence="1" type="ORF">GCM10008088_26080</name>
</gene>
<proteinExistence type="predicted"/>
<dbReference type="Proteomes" id="UP000615593">
    <property type="component" value="Unassembled WGS sequence"/>
</dbReference>
<comment type="caution">
    <text evidence="1">The sequence shown here is derived from an EMBL/GenBank/DDBJ whole genome shotgun (WGS) entry which is preliminary data.</text>
</comment>
<evidence type="ECO:0000313" key="2">
    <source>
        <dbReference type="Proteomes" id="UP000615593"/>
    </source>
</evidence>
<name>A0ABQ3C630_9FLAO</name>
<reference evidence="2" key="1">
    <citation type="journal article" date="2019" name="Int. J. Syst. Evol. Microbiol.">
        <title>The Global Catalogue of Microorganisms (GCM) 10K type strain sequencing project: providing services to taxonomists for standard genome sequencing and annotation.</title>
        <authorList>
            <consortium name="The Broad Institute Genomics Platform"/>
            <consortium name="The Broad Institute Genome Sequencing Center for Infectious Disease"/>
            <person name="Wu L."/>
            <person name="Ma J."/>
        </authorList>
    </citation>
    <scope>NUCLEOTIDE SEQUENCE [LARGE SCALE GENOMIC DNA]</scope>
    <source>
        <strain evidence="2">KCTC 12708</strain>
    </source>
</reference>
<sequence>MIKDFPFLPIRSCKKIGCSVKCIDRIIPNINNNGEIRSNITNATKKSKRGLKNFKYNLINEF</sequence>
<keyword evidence="2" id="KW-1185">Reference proteome</keyword>
<accession>A0ABQ3C630</accession>
<dbReference type="EMBL" id="BMWY01000008">
    <property type="protein sequence ID" value="GGZ63326.1"/>
    <property type="molecule type" value="Genomic_DNA"/>
</dbReference>
<protein>
    <submittedName>
        <fullName evidence="1">Uncharacterized protein</fullName>
    </submittedName>
</protein>